<feature type="domain" description="Fibronectin type-III" evidence="5">
    <location>
        <begin position="148"/>
        <end position="237"/>
    </location>
</feature>
<accession>A0A1H2N2X7</accession>
<dbReference type="InterPro" id="IPR050964">
    <property type="entry name" value="Striated_Muscle_Regulatory"/>
</dbReference>
<dbReference type="CDD" id="cd00063">
    <property type="entry name" value="FN3"/>
    <property type="match status" value="2"/>
</dbReference>
<keyword evidence="2" id="KW-0378">Hydrolase</keyword>
<gene>
    <name evidence="6" type="ORF">SAMN04488544_3227</name>
</gene>
<organism evidence="6 7">
    <name type="scientific">Microlunatus sagamiharensis</name>
    <dbReference type="NCBI Taxonomy" id="546874"/>
    <lineage>
        <taxon>Bacteria</taxon>
        <taxon>Bacillati</taxon>
        <taxon>Actinomycetota</taxon>
        <taxon>Actinomycetes</taxon>
        <taxon>Propionibacteriales</taxon>
        <taxon>Propionibacteriaceae</taxon>
        <taxon>Microlunatus</taxon>
    </lineage>
</organism>
<feature type="domain" description="Fibronectin type-III" evidence="5">
    <location>
        <begin position="244"/>
        <end position="340"/>
    </location>
</feature>
<keyword evidence="7" id="KW-1185">Reference proteome</keyword>
<evidence type="ECO:0000256" key="4">
    <source>
        <dbReference type="SAM" id="MobiDB-lite"/>
    </source>
</evidence>
<dbReference type="InterPro" id="IPR036116">
    <property type="entry name" value="FN3_sf"/>
</dbReference>
<dbReference type="EMBL" id="LT629799">
    <property type="protein sequence ID" value="SDU99869.1"/>
    <property type="molecule type" value="Genomic_DNA"/>
</dbReference>
<keyword evidence="1" id="KW-0677">Repeat</keyword>
<sequence>MTSAEARAGKTTGGHGASAGSRVRTSLGALVAVALVGTGLTTSVADADVTKPKVTTDKGSATALKVDWSDVDDAASYRVQYSTSKSFGSGTTTLPAKGDAAITDSDTTIQGLSTGKQYYVRVADVSDAGKVGTYSAATAATPTYAYAAPGDLFRTKVDRDSMTVSWKAISGAPGYTVRVYSKGNPTKYFTTTSSSVDLTGLESGTTYFIRAYVVQPAAGTEPEKRLSEDSLEITQATSTYKLATPDGFAMTTQGSTSVGLSWKAVAGAPEGSGYKVSYALDRDQKNKQKTSGFFTGTSGKLSGLSADTTYYGFVYLVDADGKRISASSDFITIKSIVPRGTISGKVDGVTGSDLTAAAYTTAGNVAEAVTVGSDNRYTLDVRPGTYKVQLMYTGGGDYASVWARSGNDGAWTYGTASTIEVALGKTTTAPDVEIHKGNKVSGTTVDTSGRPVPNVDLTAISGSTDEREVIGLTRSDSQDGTFALKGLNNGTYWVRAAYSGDGFATESVKLTVSKDLGVKVVLDSLPFRKRYGASLKGTTKVGKTMSVTATPWLAGTYPTTTATMSYQWKRNGAAIKGATGRTYKLTSADRGKKISVTVTAKRYGYTTGTVNTSSKKIS</sequence>
<evidence type="ECO:0000256" key="2">
    <source>
        <dbReference type="ARBA" id="ARBA00023295"/>
    </source>
</evidence>
<dbReference type="SUPFAM" id="SSF49464">
    <property type="entry name" value="Carboxypeptidase regulatory domain-like"/>
    <property type="match status" value="1"/>
</dbReference>
<evidence type="ECO:0000256" key="3">
    <source>
        <dbReference type="ARBA" id="ARBA00023326"/>
    </source>
</evidence>
<dbReference type="Gene3D" id="2.60.40.10">
    <property type="entry name" value="Immunoglobulins"/>
    <property type="match status" value="3"/>
</dbReference>
<keyword evidence="2" id="KW-0326">Glycosidase</keyword>
<dbReference type="SMART" id="SM00060">
    <property type="entry name" value="FN3"/>
    <property type="match status" value="3"/>
</dbReference>
<dbReference type="InterPro" id="IPR013783">
    <property type="entry name" value="Ig-like_fold"/>
</dbReference>
<reference evidence="7" key="1">
    <citation type="submission" date="2016-10" db="EMBL/GenBank/DDBJ databases">
        <authorList>
            <person name="Varghese N."/>
            <person name="Submissions S."/>
        </authorList>
    </citation>
    <scope>NUCLEOTIDE SEQUENCE [LARGE SCALE GENOMIC DNA]</scope>
    <source>
        <strain evidence="7">DSM 21743</strain>
    </source>
</reference>
<evidence type="ECO:0000313" key="6">
    <source>
        <dbReference type="EMBL" id="SDU99869.1"/>
    </source>
</evidence>
<dbReference type="AlphaFoldDB" id="A0A1H2N2X7"/>
<evidence type="ECO:0000259" key="5">
    <source>
        <dbReference type="PROSITE" id="PS50853"/>
    </source>
</evidence>
<dbReference type="STRING" id="546874.SAMN04488544_3227"/>
<evidence type="ECO:0000313" key="7">
    <source>
        <dbReference type="Proteomes" id="UP000198825"/>
    </source>
</evidence>
<dbReference type="PANTHER" id="PTHR13817:SF166">
    <property type="entry name" value="NEURONAL IGCAM-RELATED"/>
    <property type="match status" value="1"/>
</dbReference>
<dbReference type="RefSeq" id="WP_157720016.1">
    <property type="nucleotide sequence ID" value="NZ_LT629799.1"/>
</dbReference>
<dbReference type="InterPro" id="IPR008969">
    <property type="entry name" value="CarboxyPept-like_regulatory"/>
</dbReference>
<dbReference type="PANTHER" id="PTHR13817">
    <property type="entry name" value="TITIN"/>
    <property type="match status" value="1"/>
</dbReference>
<dbReference type="OrthoDB" id="3976083at2"/>
<dbReference type="Proteomes" id="UP000198825">
    <property type="component" value="Chromosome I"/>
</dbReference>
<dbReference type="GO" id="GO:0016798">
    <property type="term" value="F:hydrolase activity, acting on glycosyl bonds"/>
    <property type="evidence" value="ECO:0007669"/>
    <property type="project" value="UniProtKB-KW"/>
</dbReference>
<dbReference type="Pfam" id="PF13620">
    <property type="entry name" value="CarboxypepD_reg"/>
    <property type="match status" value="1"/>
</dbReference>
<dbReference type="Gene3D" id="2.60.40.2700">
    <property type="match status" value="1"/>
</dbReference>
<dbReference type="Pfam" id="PF00041">
    <property type="entry name" value="fn3"/>
    <property type="match status" value="2"/>
</dbReference>
<protein>
    <submittedName>
        <fullName evidence="6">Fibronectin type III domain-containing protein</fullName>
    </submittedName>
</protein>
<keyword evidence="3" id="KW-0119">Carbohydrate metabolism</keyword>
<dbReference type="SUPFAM" id="SSF49265">
    <property type="entry name" value="Fibronectin type III"/>
    <property type="match status" value="2"/>
</dbReference>
<proteinExistence type="predicted"/>
<dbReference type="Gene3D" id="2.60.40.1120">
    <property type="entry name" value="Carboxypeptidase-like, regulatory domain"/>
    <property type="match status" value="1"/>
</dbReference>
<evidence type="ECO:0000256" key="1">
    <source>
        <dbReference type="ARBA" id="ARBA00022737"/>
    </source>
</evidence>
<keyword evidence="3" id="KW-0624">Polysaccharide degradation</keyword>
<dbReference type="InterPro" id="IPR003961">
    <property type="entry name" value="FN3_dom"/>
</dbReference>
<feature type="region of interest" description="Disordered" evidence="4">
    <location>
        <begin position="1"/>
        <end position="21"/>
    </location>
</feature>
<feature type="domain" description="Fibronectin type-III" evidence="5">
    <location>
        <begin position="48"/>
        <end position="146"/>
    </location>
</feature>
<name>A0A1H2N2X7_9ACTN</name>
<dbReference type="GO" id="GO:0000272">
    <property type="term" value="P:polysaccharide catabolic process"/>
    <property type="evidence" value="ECO:0007669"/>
    <property type="project" value="UniProtKB-KW"/>
</dbReference>
<dbReference type="PROSITE" id="PS50853">
    <property type="entry name" value="FN3"/>
    <property type="match status" value="3"/>
</dbReference>